<organism evidence="4">
    <name type="scientific">Callorhinchus milii</name>
    <name type="common">Ghost shark</name>
    <dbReference type="NCBI Taxonomy" id="7868"/>
    <lineage>
        <taxon>Eukaryota</taxon>
        <taxon>Metazoa</taxon>
        <taxon>Chordata</taxon>
        <taxon>Craniata</taxon>
        <taxon>Vertebrata</taxon>
        <taxon>Chondrichthyes</taxon>
        <taxon>Holocephali</taxon>
        <taxon>Chimaeriformes</taxon>
        <taxon>Callorhinchidae</taxon>
        <taxon>Callorhinchus</taxon>
    </lineage>
</organism>
<dbReference type="InterPro" id="IPR008011">
    <property type="entry name" value="Complex1_LYR_dom"/>
</dbReference>
<evidence type="ECO:0000256" key="1">
    <source>
        <dbReference type="ARBA" id="ARBA00025757"/>
    </source>
</evidence>
<feature type="domain" description="Complex 1 LYR protein" evidence="3">
    <location>
        <begin position="12"/>
        <end position="68"/>
    </location>
</feature>
<dbReference type="InterPro" id="IPR045291">
    <property type="entry name" value="Complex1_LYR_LYRM9"/>
</dbReference>
<evidence type="ECO:0000256" key="2">
    <source>
        <dbReference type="ARBA" id="ARBA00026234"/>
    </source>
</evidence>
<dbReference type="EMBL" id="JW874351">
    <property type="protein sequence ID" value="AFP06868.1"/>
    <property type="molecule type" value="mRNA"/>
</dbReference>
<dbReference type="PANTHER" id="PTHR47061">
    <property type="entry name" value="LYR MOTIF-CONTAINING PROTEIN 9"/>
    <property type="match status" value="1"/>
</dbReference>
<dbReference type="Pfam" id="PF05347">
    <property type="entry name" value="Complex1_LYR"/>
    <property type="match status" value="1"/>
</dbReference>
<dbReference type="InterPro" id="IPR052151">
    <property type="entry name" value="Complex_I_LYR"/>
</dbReference>
<reference evidence="4" key="1">
    <citation type="journal article" date="2014" name="Nature">
        <title>Elephant shark genome provides unique insights into gnathostome evolution.</title>
        <authorList>
            <consortium name="International Elephant Shark Genome Sequencing Consortium"/>
            <person name="Venkatesh B."/>
            <person name="Lee A.P."/>
            <person name="Ravi V."/>
            <person name="Maurya A.K."/>
            <person name="Lian M.M."/>
            <person name="Swann J.B."/>
            <person name="Ohta Y."/>
            <person name="Flajnik M.F."/>
            <person name="Sutoh Y."/>
            <person name="Kasahara M."/>
            <person name="Hoon S."/>
            <person name="Gangu V."/>
            <person name="Roy S.W."/>
            <person name="Irimia M."/>
            <person name="Korzh V."/>
            <person name="Kondrychyn I."/>
            <person name="Lim Z.W."/>
            <person name="Tay B.H."/>
            <person name="Tohari S."/>
            <person name="Kong K.W."/>
            <person name="Ho S."/>
            <person name="Lorente-Galdos B."/>
            <person name="Quilez J."/>
            <person name="Marques-Bonet T."/>
            <person name="Raney B.J."/>
            <person name="Ingham P.W."/>
            <person name="Tay A."/>
            <person name="Hillier L.W."/>
            <person name="Minx P."/>
            <person name="Boehm T."/>
            <person name="Wilson R.K."/>
            <person name="Brenner S."/>
            <person name="Warren W.C."/>
        </authorList>
    </citation>
    <scope>NUCLEOTIDE SEQUENCE</scope>
    <source>
        <tissue evidence="4">Gills</tissue>
    </source>
</reference>
<proteinExistence type="evidence at transcript level"/>
<evidence type="ECO:0000259" key="3">
    <source>
        <dbReference type="Pfam" id="PF05347"/>
    </source>
</evidence>
<accession>V9L4M8</accession>
<dbReference type="PANTHER" id="PTHR47061:SF1">
    <property type="entry name" value="LYR MOTIF-CONTAINING PROTEIN 9"/>
    <property type="match status" value="1"/>
</dbReference>
<protein>
    <recommendedName>
        <fullName evidence="2">LYR motif-containing protein 9</fullName>
    </recommendedName>
</protein>
<dbReference type="AlphaFoldDB" id="V9L4M8"/>
<evidence type="ECO:0000313" key="4">
    <source>
        <dbReference type="EMBL" id="AFP06868.1"/>
    </source>
</evidence>
<name>V9L4M8_CALMI</name>
<dbReference type="CDD" id="cd20269">
    <property type="entry name" value="Complex1_LYR_LYRM9"/>
    <property type="match status" value="1"/>
</dbReference>
<comment type="similarity">
    <text evidence="1">Belongs to the complex I LYR family. LYRM9 subfamily.</text>
</comment>
<sequence>MPPLPGVELVQTPLQLYRYLLRCCKQLPAKSMQQHYKHAIRQNFKVHADEDNPERIRQIIKRAIEDADWILNKYKDLKQ</sequence>